<dbReference type="EMBL" id="JASWJB010000029">
    <property type="protein sequence ID" value="KAK2608996.1"/>
    <property type="molecule type" value="Genomic_DNA"/>
</dbReference>
<name>A0AAJ0CV41_9HYPO</name>
<evidence type="ECO:0000313" key="2">
    <source>
        <dbReference type="Proteomes" id="UP001251528"/>
    </source>
</evidence>
<proteinExistence type="predicted"/>
<dbReference type="Proteomes" id="UP001251528">
    <property type="component" value="Unassembled WGS sequence"/>
</dbReference>
<reference evidence="1" key="1">
    <citation type="submission" date="2023-06" db="EMBL/GenBank/DDBJ databases">
        <title>Conoideocrella luteorostrata (Hypocreales: Clavicipitaceae), a potential biocontrol fungus for elongate hemlock scale in United States Christmas tree production areas.</title>
        <authorList>
            <person name="Barrett H."/>
            <person name="Lovett B."/>
            <person name="Macias A.M."/>
            <person name="Stajich J.E."/>
            <person name="Kasson M.T."/>
        </authorList>
    </citation>
    <scope>NUCLEOTIDE SEQUENCE</scope>
    <source>
        <strain evidence="1">ARSEF 14590</strain>
    </source>
</reference>
<keyword evidence="2" id="KW-1185">Reference proteome</keyword>
<comment type="caution">
    <text evidence="1">The sequence shown here is derived from an EMBL/GenBank/DDBJ whole genome shotgun (WGS) entry which is preliminary data.</text>
</comment>
<gene>
    <name evidence="1" type="ORF">QQS21_002476</name>
</gene>
<sequence>MDLVWEDVSDFVDPFGDRRGCLFNSVWTFDLKKDALFLRKNHKLCYTSLNHARKRLLTLDDFGVLHSYRQSLAEERSLSGPYWEPEFNLLPRIKSFIGRILHDFAYTWRHILRRSMNTTTFMKLAFATIWISKLDFIIFERMGFEHVTSRGPYVDVVDLPSWETPVATLLQAGSSWFALTQDTQEGLEMVQRHMASHLLLEDSTINVRIYAILTLRHITLCKAQGNKLTWTRSESLFGDNYISNTAIDMILWATNTTNTEPQPSAINSLPIEIQNRILYYATTSFVASAKLGCKLGVGSPFCWVNNGLQIKLQEVKRHRTESSPVESQIYFAGVMSGLSYKQERVY</sequence>
<organism evidence="1 2">
    <name type="scientific">Conoideocrella luteorostrata</name>
    <dbReference type="NCBI Taxonomy" id="1105319"/>
    <lineage>
        <taxon>Eukaryota</taxon>
        <taxon>Fungi</taxon>
        <taxon>Dikarya</taxon>
        <taxon>Ascomycota</taxon>
        <taxon>Pezizomycotina</taxon>
        <taxon>Sordariomycetes</taxon>
        <taxon>Hypocreomycetidae</taxon>
        <taxon>Hypocreales</taxon>
        <taxon>Clavicipitaceae</taxon>
        <taxon>Conoideocrella</taxon>
    </lineage>
</organism>
<evidence type="ECO:0000313" key="1">
    <source>
        <dbReference type="EMBL" id="KAK2608996.1"/>
    </source>
</evidence>
<dbReference type="AlphaFoldDB" id="A0AAJ0CV41"/>
<accession>A0AAJ0CV41</accession>
<protein>
    <submittedName>
        <fullName evidence="1">Uncharacterized protein</fullName>
    </submittedName>
</protein>